<dbReference type="OrthoDB" id="1654944at2"/>
<dbReference type="Proteomes" id="UP000249799">
    <property type="component" value="Chromosome"/>
</dbReference>
<dbReference type="InterPro" id="IPR023214">
    <property type="entry name" value="HAD_sf"/>
</dbReference>
<sequence length="153" mass="17630">MEITKLFLDLDGVLADFDRGVEALTGKRPDQMSTGRMWRAVAGHEDFFGTLEMMVDAQLLWDFCAPYEPTILTGLPRGDWAEAQKRRWVARMLSRDVEVITCWSKDKPRWSAPGHLIVDDRRRLKKPWEARGGVFVFHRDAEQTIARLKSLGL</sequence>
<organism evidence="1 2">
    <name type="scientific">Bradymonas sediminis</name>
    <dbReference type="NCBI Taxonomy" id="1548548"/>
    <lineage>
        <taxon>Bacteria</taxon>
        <taxon>Deltaproteobacteria</taxon>
        <taxon>Bradymonadales</taxon>
        <taxon>Bradymonadaceae</taxon>
        <taxon>Bradymonas</taxon>
    </lineage>
</organism>
<gene>
    <name evidence="1" type="ORF">DN745_01185</name>
</gene>
<evidence type="ECO:0000313" key="1">
    <source>
        <dbReference type="EMBL" id="AWV88016.1"/>
    </source>
</evidence>
<dbReference type="EMBL" id="CP030032">
    <property type="protein sequence ID" value="AWV88016.1"/>
    <property type="molecule type" value="Genomic_DNA"/>
</dbReference>
<dbReference type="AlphaFoldDB" id="A0A2Z4FH99"/>
<reference evidence="1 2" key="1">
    <citation type="submission" date="2018-06" db="EMBL/GenBank/DDBJ databases">
        <title>Lujinxingia sediminis gen. nov. sp. nov., a new facultative anaerobic member of the class Deltaproteobacteria, and proposal of Lujinxingaceae fam. nov.</title>
        <authorList>
            <person name="Guo L.-Y."/>
            <person name="Li C.-M."/>
            <person name="Wang S."/>
            <person name="Du Z.-J."/>
        </authorList>
    </citation>
    <scope>NUCLEOTIDE SEQUENCE [LARGE SCALE GENOMIC DNA]</scope>
    <source>
        <strain evidence="1 2">FA350</strain>
    </source>
</reference>
<name>A0A2Z4FH99_9DELT</name>
<evidence type="ECO:0000313" key="2">
    <source>
        <dbReference type="Proteomes" id="UP000249799"/>
    </source>
</evidence>
<keyword evidence="2" id="KW-1185">Reference proteome</keyword>
<dbReference type="Gene3D" id="3.40.50.1000">
    <property type="entry name" value="HAD superfamily/HAD-like"/>
    <property type="match status" value="1"/>
</dbReference>
<accession>A0A2Z4FH99</accession>
<dbReference type="Gene3D" id="1.10.40.40">
    <property type="entry name" value="Deoxyribonucleotidase, domain 2"/>
    <property type="match status" value="1"/>
</dbReference>
<dbReference type="KEGG" id="bsed:DN745_01185"/>
<protein>
    <submittedName>
        <fullName evidence="1">Uncharacterized protein</fullName>
    </submittedName>
</protein>
<dbReference type="RefSeq" id="WP_111331381.1">
    <property type="nucleotide sequence ID" value="NZ_CP030032.1"/>
</dbReference>
<proteinExistence type="predicted"/>